<keyword evidence="8 14" id="KW-0227">DNA damage</keyword>
<evidence type="ECO:0000256" key="7">
    <source>
        <dbReference type="ARBA" id="ARBA00022723"/>
    </source>
</evidence>
<dbReference type="OrthoDB" id="9802365at2"/>
<dbReference type="InterPro" id="IPR023170">
    <property type="entry name" value="HhH_base_excis_C"/>
</dbReference>
<dbReference type="GO" id="GO:0032357">
    <property type="term" value="F:oxidized purine DNA binding"/>
    <property type="evidence" value="ECO:0007669"/>
    <property type="project" value="TreeGrafter"/>
</dbReference>
<dbReference type="InterPro" id="IPR044298">
    <property type="entry name" value="MIG/MutY"/>
</dbReference>
<dbReference type="PANTHER" id="PTHR42944:SF1">
    <property type="entry name" value="ADENINE DNA GLYCOSYLASE"/>
    <property type="match status" value="1"/>
</dbReference>
<dbReference type="SUPFAM" id="SSF48150">
    <property type="entry name" value="DNA-glycosylase"/>
    <property type="match status" value="1"/>
</dbReference>
<protein>
    <recommendedName>
        <fullName evidence="5 14">Adenine DNA glycosylase</fullName>
        <ecNumber evidence="4 14">3.2.2.31</ecNumber>
    </recommendedName>
</protein>
<dbReference type="SMART" id="SM00525">
    <property type="entry name" value="FES"/>
    <property type="match status" value="1"/>
</dbReference>
<evidence type="ECO:0000256" key="14">
    <source>
        <dbReference type="RuleBase" id="RU365096"/>
    </source>
</evidence>
<dbReference type="GO" id="GO:0000701">
    <property type="term" value="F:purine-specific mismatch base pair DNA N-glycosylase activity"/>
    <property type="evidence" value="ECO:0007669"/>
    <property type="project" value="UniProtKB-EC"/>
</dbReference>
<dbReference type="PATRIC" id="fig|1114963.3.peg.2632"/>
<evidence type="ECO:0000256" key="10">
    <source>
        <dbReference type="ARBA" id="ARBA00023004"/>
    </source>
</evidence>
<dbReference type="GO" id="GO:0006298">
    <property type="term" value="P:mismatch repair"/>
    <property type="evidence" value="ECO:0007669"/>
    <property type="project" value="TreeGrafter"/>
</dbReference>
<dbReference type="GO" id="GO:0051539">
    <property type="term" value="F:4 iron, 4 sulfur cluster binding"/>
    <property type="evidence" value="ECO:0007669"/>
    <property type="project" value="UniProtKB-UniRule"/>
</dbReference>
<reference evidence="16 17" key="1">
    <citation type="journal article" date="2015" name="G3 (Bethesda)">
        <title>Insights into Ongoing Evolution of the Hexachlorocyclohexane Catabolic Pathway from Comparative Genomics of Ten Sphingomonadaceae Strains.</title>
        <authorList>
            <person name="Pearce S.L."/>
            <person name="Oakeshott J.G."/>
            <person name="Pandey G."/>
        </authorList>
    </citation>
    <scope>NUCLEOTIDE SEQUENCE [LARGE SCALE GENOMIC DNA]</scope>
    <source>
        <strain evidence="16 17">LL02</strain>
    </source>
</reference>
<name>A0A0J7XTI6_9SPHN</name>
<comment type="cofactor">
    <cofactor evidence="14">
        <name>[4Fe-4S] cluster</name>
        <dbReference type="ChEBI" id="CHEBI:49883"/>
    </cofactor>
    <text evidence="14">Binds 1 [4Fe-4S] cluster.</text>
</comment>
<proteinExistence type="inferred from homology"/>
<dbReference type="InterPro" id="IPR004035">
    <property type="entry name" value="Endouclease-III_FeS-bd_BS"/>
</dbReference>
<dbReference type="Gene3D" id="3.90.79.10">
    <property type="entry name" value="Nucleoside Triphosphate Pyrophosphohydrolase"/>
    <property type="match status" value="1"/>
</dbReference>
<dbReference type="Gene3D" id="1.10.340.30">
    <property type="entry name" value="Hypothetical protein, domain 2"/>
    <property type="match status" value="1"/>
</dbReference>
<evidence type="ECO:0000256" key="5">
    <source>
        <dbReference type="ARBA" id="ARBA00022023"/>
    </source>
</evidence>
<evidence type="ECO:0000256" key="8">
    <source>
        <dbReference type="ARBA" id="ARBA00022763"/>
    </source>
</evidence>
<organism evidence="16 17">
    <name type="scientific">Novosphingobium barchaimii LL02</name>
    <dbReference type="NCBI Taxonomy" id="1114963"/>
    <lineage>
        <taxon>Bacteria</taxon>
        <taxon>Pseudomonadati</taxon>
        <taxon>Pseudomonadota</taxon>
        <taxon>Alphaproteobacteria</taxon>
        <taxon>Sphingomonadales</taxon>
        <taxon>Sphingomonadaceae</taxon>
        <taxon>Novosphingobium</taxon>
    </lineage>
</organism>
<keyword evidence="9" id="KW-0378">Hydrolase</keyword>
<dbReference type="InterPro" id="IPR015797">
    <property type="entry name" value="NUDIX_hydrolase-like_dom_sf"/>
</dbReference>
<sequence length="358" mass="38316">MDASSDTTGTTRIAQDLLGWYDTHGRDLPWRARPGSPAPDPYRVWLSEVMLQQTTVGAVKAYFAAFTARWPTVMALAAAPDEDVMAAWAGLGYYARARNLLACAREVAARGGQFPDTEDGLRALPGLGAYTAAAVAAIAFGRRAVVVDANVERVVSRLFAIDTPLPGSRPLIREYADVITPDLRSGDFAQAMMDLGSGVCTSRSPRCLLCPLSAGCAGRASGEPERLPVKAAKKAKPVRKGRAFWIERELGGEAQVWLVRRADKGMLGGMRALPDDGWAARADGCGEGPASGPWDSAGKVDHVFTHFSLELSLAVYLGGRFEGAEGEWWPLDRLDEAGLPTLFAKAARLALAAERQDA</sequence>
<dbReference type="Pfam" id="PF00730">
    <property type="entry name" value="HhH-GPD"/>
    <property type="match status" value="1"/>
</dbReference>
<dbReference type="GO" id="GO:0006284">
    <property type="term" value="P:base-excision repair"/>
    <property type="evidence" value="ECO:0007669"/>
    <property type="project" value="UniProtKB-UniRule"/>
</dbReference>
<dbReference type="InterPro" id="IPR011257">
    <property type="entry name" value="DNA_glycosylase"/>
</dbReference>
<keyword evidence="6" id="KW-0004">4Fe-4S</keyword>
<dbReference type="InterPro" id="IPR003265">
    <property type="entry name" value="HhH-GPD_domain"/>
</dbReference>
<dbReference type="PANTHER" id="PTHR42944">
    <property type="entry name" value="ADENINE DNA GLYCOSYLASE"/>
    <property type="match status" value="1"/>
</dbReference>
<evidence type="ECO:0000256" key="12">
    <source>
        <dbReference type="ARBA" id="ARBA00023204"/>
    </source>
</evidence>
<dbReference type="Proteomes" id="UP000052268">
    <property type="component" value="Unassembled WGS sequence"/>
</dbReference>
<keyword evidence="10 14" id="KW-0408">Iron</keyword>
<evidence type="ECO:0000256" key="4">
    <source>
        <dbReference type="ARBA" id="ARBA00012045"/>
    </source>
</evidence>
<evidence type="ECO:0000256" key="2">
    <source>
        <dbReference type="ARBA" id="ARBA00002933"/>
    </source>
</evidence>
<evidence type="ECO:0000256" key="11">
    <source>
        <dbReference type="ARBA" id="ARBA00023014"/>
    </source>
</evidence>
<keyword evidence="17" id="KW-1185">Reference proteome</keyword>
<dbReference type="EMBL" id="JACU01000005">
    <property type="protein sequence ID" value="KMS55126.1"/>
    <property type="molecule type" value="Genomic_DNA"/>
</dbReference>
<dbReference type="SMART" id="SM00478">
    <property type="entry name" value="ENDO3c"/>
    <property type="match status" value="1"/>
</dbReference>
<evidence type="ECO:0000313" key="16">
    <source>
        <dbReference type="EMBL" id="KMS55126.1"/>
    </source>
</evidence>
<accession>A0A0J7XTI6</accession>
<dbReference type="CDD" id="cd03431">
    <property type="entry name" value="NUDIX_DNA_Glycosylase_C-MutY"/>
    <property type="match status" value="1"/>
</dbReference>
<evidence type="ECO:0000256" key="9">
    <source>
        <dbReference type="ARBA" id="ARBA00022801"/>
    </source>
</evidence>
<evidence type="ECO:0000256" key="6">
    <source>
        <dbReference type="ARBA" id="ARBA00022485"/>
    </source>
</evidence>
<dbReference type="FunFam" id="1.10.340.30:FF:000002">
    <property type="entry name" value="Adenine DNA glycosylase"/>
    <property type="match status" value="1"/>
</dbReference>
<dbReference type="AlphaFoldDB" id="A0A0J7XTI6"/>
<keyword evidence="11" id="KW-0411">Iron-sulfur</keyword>
<dbReference type="CDD" id="cd00056">
    <property type="entry name" value="ENDO3c"/>
    <property type="match status" value="1"/>
</dbReference>
<evidence type="ECO:0000259" key="15">
    <source>
        <dbReference type="SMART" id="SM00478"/>
    </source>
</evidence>
<dbReference type="SUPFAM" id="SSF55811">
    <property type="entry name" value="Nudix"/>
    <property type="match status" value="1"/>
</dbReference>
<dbReference type="InterPro" id="IPR029119">
    <property type="entry name" value="MutY_C"/>
</dbReference>
<evidence type="ECO:0000256" key="1">
    <source>
        <dbReference type="ARBA" id="ARBA00000843"/>
    </source>
</evidence>
<evidence type="ECO:0000256" key="13">
    <source>
        <dbReference type="ARBA" id="ARBA00023295"/>
    </source>
</evidence>
<dbReference type="GO" id="GO:0034039">
    <property type="term" value="F:8-oxo-7,8-dihydroguanine DNA N-glycosylase activity"/>
    <property type="evidence" value="ECO:0007669"/>
    <property type="project" value="TreeGrafter"/>
</dbReference>
<dbReference type="GO" id="GO:0046872">
    <property type="term" value="F:metal ion binding"/>
    <property type="evidence" value="ECO:0007669"/>
    <property type="project" value="UniProtKB-UniRule"/>
</dbReference>
<dbReference type="EC" id="3.2.2.31" evidence="4 14"/>
<comment type="function">
    <text evidence="2">Adenine glycosylase active on G-A mispairs. MutY also corrects error-prone DNA synthesis past GO lesions which are due to the oxidatively damaged form of guanine: 7,8-dihydro-8-oxoguanine (8-oxo-dGTP).</text>
</comment>
<feature type="domain" description="HhH-GPD" evidence="15">
    <location>
        <begin position="50"/>
        <end position="198"/>
    </location>
</feature>
<dbReference type="Gene3D" id="1.10.1670.10">
    <property type="entry name" value="Helix-hairpin-Helix base-excision DNA repair enzymes (C-terminal)"/>
    <property type="match status" value="1"/>
</dbReference>
<dbReference type="Pfam" id="PF14815">
    <property type="entry name" value="NUDIX_4"/>
    <property type="match status" value="1"/>
</dbReference>
<keyword evidence="13 14" id="KW-0326">Glycosidase</keyword>
<dbReference type="GO" id="GO:0035485">
    <property type="term" value="F:adenine/guanine mispair binding"/>
    <property type="evidence" value="ECO:0007669"/>
    <property type="project" value="TreeGrafter"/>
</dbReference>
<evidence type="ECO:0000256" key="3">
    <source>
        <dbReference type="ARBA" id="ARBA00008343"/>
    </source>
</evidence>
<evidence type="ECO:0000313" key="17">
    <source>
        <dbReference type="Proteomes" id="UP000052268"/>
    </source>
</evidence>
<comment type="similarity">
    <text evidence="3 14">Belongs to the Nth/MutY family.</text>
</comment>
<dbReference type="PROSITE" id="PS00764">
    <property type="entry name" value="ENDONUCLEASE_III_1"/>
    <property type="match status" value="1"/>
</dbReference>
<dbReference type="RefSeq" id="WP_059151815.1">
    <property type="nucleotide sequence ID" value="NZ_KQ130454.1"/>
</dbReference>
<comment type="caution">
    <text evidence="16">The sequence shown here is derived from an EMBL/GenBank/DDBJ whole genome shotgun (WGS) entry which is preliminary data.</text>
</comment>
<keyword evidence="12" id="KW-0234">DNA repair</keyword>
<comment type="catalytic activity">
    <reaction evidence="1 14">
        <text>Hydrolyzes free adenine bases from 7,8-dihydro-8-oxoguanine:adenine mismatched double-stranded DNA, leaving an apurinic site.</text>
        <dbReference type="EC" id="3.2.2.31"/>
    </reaction>
</comment>
<dbReference type="InterPro" id="IPR003651">
    <property type="entry name" value="Endonuclease3_FeS-loop_motif"/>
</dbReference>
<keyword evidence="7" id="KW-0479">Metal-binding</keyword>
<gene>
    <name evidence="16" type="ORF">V474_18970</name>
</gene>